<evidence type="ECO:0000256" key="2">
    <source>
        <dbReference type="ARBA" id="ARBA00022630"/>
    </source>
</evidence>
<evidence type="ECO:0000259" key="5">
    <source>
        <dbReference type="Pfam" id="PF01494"/>
    </source>
</evidence>
<dbReference type="Gene3D" id="3.50.50.60">
    <property type="entry name" value="FAD/NAD(P)-binding domain"/>
    <property type="match status" value="1"/>
</dbReference>
<dbReference type="PANTHER" id="PTHR43004:SF19">
    <property type="entry name" value="BINDING MONOOXYGENASE, PUTATIVE (JCVI)-RELATED"/>
    <property type="match status" value="1"/>
</dbReference>
<dbReference type="InterPro" id="IPR002938">
    <property type="entry name" value="FAD-bd"/>
</dbReference>
<feature type="domain" description="FAD-binding" evidence="5">
    <location>
        <begin position="29"/>
        <end position="383"/>
    </location>
</feature>
<comment type="cofactor">
    <cofactor evidence="1">
        <name>FAD</name>
        <dbReference type="ChEBI" id="CHEBI:57692"/>
    </cofactor>
</comment>
<dbReference type="OrthoDB" id="2690153at2759"/>
<dbReference type="GO" id="GO:0071949">
    <property type="term" value="F:FAD binding"/>
    <property type="evidence" value="ECO:0007669"/>
    <property type="project" value="InterPro"/>
</dbReference>
<keyword evidence="2" id="KW-0285">Flavoprotein</keyword>
<accession>A0A6A6TXI0</accession>
<keyword evidence="7" id="KW-1185">Reference proteome</keyword>
<dbReference type="EMBL" id="MU004243">
    <property type="protein sequence ID" value="KAF2664156.1"/>
    <property type="molecule type" value="Genomic_DNA"/>
</dbReference>
<dbReference type="Pfam" id="PF01494">
    <property type="entry name" value="FAD_binding_3"/>
    <property type="match status" value="1"/>
</dbReference>
<dbReference type="InterPro" id="IPR050641">
    <property type="entry name" value="RIFMO-like"/>
</dbReference>
<evidence type="ECO:0000313" key="7">
    <source>
        <dbReference type="Proteomes" id="UP000799302"/>
    </source>
</evidence>
<dbReference type="PRINTS" id="PR00420">
    <property type="entry name" value="RNGMNOXGNASE"/>
</dbReference>
<evidence type="ECO:0000256" key="3">
    <source>
        <dbReference type="ARBA" id="ARBA00022827"/>
    </source>
</evidence>
<dbReference type="Gene3D" id="3.40.30.120">
    <property type="match status" value="1"/>
</dbReference>
<gene>
    <name evidence="6" type="ORF">BT63DRAFT_460458</name>
</gene>
<proteinExistence type="predicted"/>
<keyword evidence="3" id="KW-0274">FAD</keyword>
<sequence length="609" mass="68511">MGNTGSKWLSGWLGLNHEEAEKNKPVQDIPILIIGGGPTGLLLAHLLSELKIKSLVVERYPHRLGAPKAHALSPRSLEICRQSNLDVRKIRTLGTSRKDAFWVNFVTSLSGERIGVLPYERMDTKVLEVTPEMIHNIPQPDFEEFLSENLTHSEYAEIRKGASFVALNQSPGSKTVMTTVEERKTGRQYQIQSRHVIACDGARSKVRAFLGIESEGEETYDTMMTIHFNADLRHILGDRVGMLHWVMDPEVSGFVIGYDLSGNQVLICNFDPRTIPLEDWNEQRCRQIVDKAIGKQITYDILGFRPWTLSRKVAKDYRKGNVLLAGDAAHAFPPTGGLGLNSGLGDVHNLAYKLAGVHKGWASEFILDSYQSDRQMVANVNAQQSVENGKRIFGLLKSIGTAGIKNPVDARANLMKTIHDPTKQQEIQEQIEAQREHFDNLELHIGYVYDSKTIPPHASNYTRKWVKGAVFPHTWISLRQYSCHFPKDPVDVSYVDEFSEPDIQSRKFSTLDLLALDSFTMIAGPGIDWKRKIRALHRVLPKVAPKVRIFCLDEDFELSTSSDVQWARESGLRDGRAYLIRPDQHILACFDQSTTEVGISKALRSHVGL</sequence>
<dbReference type="AlphaFoldDB" id="A0A6A6TXI0"/>
<organism evidence="6 7">
    <name type="scientific">Microthyrium microscopicum</name>
    <dbReference type="NCBI Taxonomy" id="703497"/>
    <lineage>
        <taxon>Eukaryota</taxon>
        <taxon>Fungi</taxon>
        <taxon>Dikarya</taxon>
        <taxon>Ascomycota</taxon>
        <taxon>Pezizomycotina</taxon>
        <taxon>Dothideomycetes</taxon>
        <taxon>Dothideomycetes incertae sedis</taxon>
        <taxon>Microthyriales</taxon>
        <taxon>Microthyriaceae</taxon>
        <taxon>Microthyrium</taxon>
    </lineage>
</organism>
<evidence type="ECO:0000313" key="6">
    <source>
        <dbReference type="EMBL" id="KAF2664156.1"/>
    </source>
</evidence>
<evidence type="ECO:0000256" key="4">
    <source>
        <dbReference type="ARBA" id="ARBA00023002"/>
    </source>
</evidence>
<dbReference type="Gene3D" id="3.30.9.10">
    <property type="entry name" value="D-Amino Acid Oxidase, subunit A, domain 2"/>
    <property type="match status" value="1"/>
</dbReference>
<name>A0A6A6TXI0_9PEZI</name>
<reference evidence="6" key="1">
    <citation type="journal article" date="2020" name="Stud. Mycol.">
        <title>101 Dothideomycetes genomes: a test case for predicting lifestyles and emergence of pathogens.</title>
        <authorList>
            <person name="Haridas S."/>
            <person name="Albert R."/>
            <person name="Binder M."/>
            <person name="Bloem J."/>
            <person name="Labutti K."/>
            <person name="Salamov A."/>
            <person name="Andreopoulos B."/>
            <person name="Baker S."/>
            <person name="Barry K."/>
            <person name="Bills G."/>
            <person name="Bluhm B."/>
            <person name="Cannon C."/>
            <person name="Castanera R."/>
            <person name="Culley D."/>
            <person name="Daum C."/>
            <person name="Ezra D."/>
            <person name="Gonzalez J."/>
            <person name="Henrissat B."/>
            <person name="Kuo A."/>
            <person name="Liang C."/>
            <person name="Lipzen A."/>
            <person name="Lutzoni F."/>
            <person name="Magnuson J."/>
            <person name="Mondo S."/>
            <person name="Nolan M."/>
            <person name="Ohm R."/>
            <person name="Pangilinan J."/>
            <person name="Park H.-J."/>
            <person name="Ramirez L."/>
            <person name="Alfaro M."/>
            <person name="Sun H."/>
            <person name="Tritt A."/>
            <person name="Yoshinaga Y."/>
            <person name="Zwiers L.-H."/>
            <person name="Turgeon B."/>
            <person name="Goodwin S."/>
            <person name="Spatafora J."/>
            <person name="Crous P."/>
            <person name="Grigoriev I."/>
        </authorList>
    </citation>
    <scope>NUCLEOTIDE SEQUENCE</scope>
    <source>
        <strain evidence="6">CBS 115976</strain>
    </source>
</reference>
<evidence type="ECO:0000256" key="1">
    <source>
        <dbReference type="ARBA" id="ARBA00001974"/>
    </source>
</evidence>
<dbReference type="Proteomes" id="UP000799302">
    <property type="component" value="Unassembled WGS sequence"/>
</dbReference>
<protein>
    <submittedName>
        <fullName evidence="6">FAD binding domain-containing protein</fullName>
    </submittedName>
</protein>
<dbReference type="PANTHER" id="PTHR43004">
    <property type="entry name" value="TRK SYSTEM POTASSIUM UPTAKE PROTEIN"/>
    <property type="match status" value="1"/>
</dbReference>
<dbReference type="InterPro" id="IPR036188">
    <property type="entry name" value="FAD/NAD-bd_sf"/>
</dbReference>
<dbReference type="GO" id="GO:0016709">
    <property type="term" value="F:oxidoreductase activity, acting on paired donors, with incorporation or reduction of molecular oxygen, NAD(P)H as one donor, and incorporation of one atom of oxygen"/>
    <property type="evidence" value="ECO:0007669"/>
    <property type="project" value="UniProtKB-ARBA"/>
</dbReference>
<dbReference type="SUPFAM" id="SSF51905">
    <property type="entry name" value="FAD/NAD(P)-binding domain"/>
    <property type="match status" value="1"/>
</dbReference>
<keyword evidence="4" id="KW-0560">Oxidoreductase</keyword>